<dbReference type="Proteomes" id="UP000023152">
    <property type="component" value="Unassembled WGS sequence"/>
</dbReference>
<dbReference type="EMBL" id="ASPP01006416">
    <property type="protein sequence ID" value="ETO28868.1"/>
    <property type="molecule type" value="Genomic_DNA"/>
</dbReference>
<dbReference type="SMART" id="SM00065">
    <property type="entry name" value="GAF"/>
    <property type="match status" value="1"/>
</dbReference>
<evidence type="ECO:0000313" key="4">
    <source>
        <dbReference type="Proteomes" id="UP000023152"/>
    </source>
</evidence>
<dbReference type="InterPro" id="IPR029016">
    <property type="entry name" value="GAF-like_dom_sf"/>
</dbReference>
<protein>
    <submittedName>
        <fullName evidence="3">Adenylate/guanylate cyclase</fullName>
    </submittedName>
</protein>
<proteinExistence type="predicted"/>
<keyword evidence="4" id="KW-1185">Reference proteome</keyword>
<organism evidence="3 4">
    <name type="scientific">Reticulomyxa filosa</name>
    <dbReference type="NCBI Taxonomy" id="46433"/>
    <lineage>
        <taxon>Eukaryota</taxon>
        <taxon>Sar</taxon>
        <taxon>Rhizaria</taxon>
        <taxon>Retaria</taxon>
        <taxon>Foraminifera</taxon>
        <taxon>Monothalamids</taxon>
        <taxon>Reticulomyxidae</taxon>
        <taxon>Reticulomyxa</taxon>
    </lineage>
</organism>
<comment type="caution">
    <text evidence="3">The sequence shown here is derived from an EMBL/GenBank/DDBJ whole genome shotgun (WGS) entry which is preliminary data.</text>
</comment>
<feature type="compositionally biased region" description="Basic and acidic residues" evidence="1">
    <location>
        <begin position="616"/>
        <end position="631"/>
    </location>
</feature>
<feature type="region of interest" description="Disordered" evidence="1">
    <location>
        <begin position="549"/>
        <end position="690"/>
    </location>
</feature>
<evidence type="ECO:0000256" key="1">
    <source>
        <dbReference type="SAM" id="MobiDB-lite"/>
    </source>
</evidence>
<dbReference type="PROSITE" id="PS50006">
    <property type="entry name" value="FHA_DOMAIN"/>
    <property type="match status" value="1"/>
</dbReference>
<dbReference type="Pfam" id="PF01590">
    <property type="entry name" value="GAF"/>
    <property type="match status" value="1"/>
</dbReference>
<name>X6NSI4_RETFI</name>
<dbReference type="SUPFAM" id="SSF55781">
    <property type="entry name" value="GAF domain-like"/>
    <property type="match status" value="1"/>
</dbReference>
<dbReference type="OrthoDB" id="74705at2759"/>
<dbReference type="Gene3D" id="2.60.200.20">
    <property type="match status" value="1"/>
</dbReference>
<sequence length="725" mass="81588">MNVSPTVASILFNLNKATRELIDNDRCTVYIVDQKSQSMNIASADASIDIVLPLNKGIAGYVATTGKTQNIDDAYLDDRFDQTWDKKSGYRTKSMLVMAVWPESKFREEEKDVDKKPIAVVQVWYEIFSYVDLINKMDEKGVFTKEDEQLLSVLLRFLTPQLSNNALFSRKKKKTEFEKMTTLGSETLVRQPSRELSSPRVIANIIEETEVISISFFFFFVHIFFMFVMKSHQVQLYCLSFLFKSVTVSVQKKKEQLFTNLANSLCAVINVNELFVCVFSYQTSNLFNFFHTQQYLLSFTFVVRPRNNAISIFKHMITVRNEIGEDYSTHKICHGCLTALKSDGSVGEKLLLEKEQYIFGSNSSQSDIVVEGDNICSAHMKLWMDHNTEEMWIWNISENGELRKNKNVLKAGEKVTIANKDRIAIGNHTFVIESLSPQKQQCVQKRMKQNEHIIKENTINQENNSAIGNRSTGKKNQISSHQQFNKFCCQCKNNQPKKVRRYTKLGTVHNNNVGSDGLQSTSLAQASSFAGQKGRLKPLLHNNEKSLLSASKSNSNSNAKPKLKPTSTPTSIPTSTSISKPKVANASTKRNDGCRAQVKSSPMNGHMKIPTQNKVKATESDQSNKNREVRRVATPVQDKCLNKRVMTLQKRSETKSNSLQKAPVGGKGSTQKQHGKGSNGKDGELAVKSPLSLKQSHAAIIERKDNIVSCSADIDCNDTSKEESE</sequence>
<dbReference type="Gene3D" id="3.30.450.40">
    <property type="match status" value="1"/>
</dbReference>
<dbReference type="SUPFAM" id="SSF49879">
    <property type="entry name" value="SMAD/FHA domain"/>
    <property type="match status" value="1"/>
</dbReference>
<evidence type="ECO:0000313" key="3">
    <source>
        <dbReference type="EMBL" id="ETO28868.1"/>
    </source>
</evidence>
<dbReference type="InterPro" id="IPR003018">
    <property type="entry name" value="GAF"/>
</dbReference>
<dbReference type="InterPro" id="IPR000253">
    <property type="entry name" value="FHA_dom"/>
</dbReference>
<reference evidence="3 4" key="1">
    <citation type="journal article" date="2013" name="Curr. Biol.">
        <title>The Genome of the Foraminiferan Reticulomyxa filosa.</title>
        <authorList>
            <person name="Glockner G."/>
            <person name="Hulsmann N."/>
            <person name="Schleicher M."/>
            <person name="Noegel A.A."/>
            <person name="Eichinger L."/>
            <person name="Gallinger C."/>
            <person name="Pawlowski J."/>
            <person name="Sierra R."/>
            <person name="Euteneuer U."/>
            <person name="Pillet L."/>
            <person name="Moustafa A."/>
            <person name="Platzer M."/>
            <person name="Groth M."/>
            <person name="Szafranski K."/>
            <person name="Schliwa M."/>
        </authorList>
    </citation>
    <scope>NUCLEOTIDE SEQUENCE [LARGE SCALE GENOMIC DNA]</scope>
</reference>
<accession>X6NSI4</accession>
<gene>
    <name evidence="3" type="ORF">RFI_08256</name>
</gene>
<feature type="compositionally biased region" description="Low complexity" evidence="1">
    <location>
        <begin position="549"/>
        <end position="582"/>
    </location>
</feature>
<dbReference type="InterPro" id="IPR008984">
    <property type="entry name" value="SMAD_FHA_dom_sf"/>
</dbReference>
<dbReference type="AlphaFoldDB" id="X6NSI4"/>
<feature type="domain" description="FHA" evidence="2">
    <location>
        <begin position="357"/>
        <end position="408"/>
    </location>
</feature>
<evidence type="ECO:0000259" key="2">
    <source>
        <dbReference type="PROSITE" id="PS50006"/>
    </source>
</evidence>